<evidence type="ECO:0000256" key="2">
    <source>
        <dbReference type="SAM" id="MobiDB-lite"/>
    </source>
</evidence>
<gene>
    <name evidence="4" type="ORF">CAPTEDRAFT_207399</name>
</gene>
<dbReference type="PANTHER" id="PTHR14758:SF1">
    <property type="entry name" value="CENTROSOME-ASSOCIATED FAM110 C-TERMINAL DOMAIN-CONTAINING PROTEIN"/>
    <property type="match status" value="1"/>
</dbReference>
<reference evidence="4 6" key="2">
    <citation type="journal article" date="2013" name="Nature">
        <title>Insights into bilaterian evolution from three spiralian genomes.</title>
        <authorList>
            <person name="Simakov O."/>
            <person name="Marletaz F."/>
            <person name="Cho S.J."/>
            <person name="Edsinger-Gonzales E."/>
            <person name="Havlak P."/>
            <person name="Hellsten U."/>
            <person name="Kuo D.H."/>
            <person name="Larsson T."/>
            <person name="Lv J."/>
            <person name="Arendt D."/>
            <person name="Savage R."/>
            <person name="Osoegawa K."/>
            <person name="de Jong P."/>
            <person name="Grimwood J."/>
            <person name="Chapman J.A."/>
            <person name="Shapiro H."/>
            <person name="Aerts A."/>
            <person name="Otillar R.P."/>
            <person name="Terry A.Y."/>
            <person name="Boore J.L."/>
            <person name="Grigoriev I.V."/>
            <person name="Lindberg D.R."/>
            <person name="Seaver E.C."/>
            <person name="Weisblat D.A."/>
            <person name="Putnam N.H."/>
            <person name="Rokhsar D.S."/>
        </authorList>
    </citation>
    <scope>NUCLEOTIDE SEQUENCE</scope>
    <source>
        <strain evidence="4 6">I ESC-2004</strain>
    </source>
</reference>
<evidence type="ECO:0000313" key="6">
    <source>
        <dbReference type="Proteomes" id="UP000014760"/>
    </source>
</evidence>
<dbReference type="PANTHER" id="PTHR14758">
    <property type="entry name" value="AGAP005440-PA"/>
    <property type="match status" value="1"/>
</dbReference>
<accession>R7ULC0</accession>
<reference evidence="6" key="1">
    <citation type="submission" date="2012-12" db="EMBL/GenBank/DDBJ databases">
        <authorList>
            <person name="Hellsten U."/>
            <person name="Grimwood J."/>
            <person name="Chapman J.A."/>
            <person name="Shapiro H."/>
            <person name="Aerts A."/>
            <person name="Otillar R.P."/>
            <person name="Terry A.Y."/>
            <person name="Boore J.L."/>
            <person name="Simakov O."/>
            <person name="Marletaz F."/>
            <person name="Cho S.-J."/>
            <person name="Edsinger-Gonzales E."/>
            <person name="Havlak P."/>
            <person name="Kuo D.-H."/>
            <person name="Larsson T."/>
            <person name="Lv J."/>
            <person name="Arendt D."/>
            <person name="Savage R."/>
            <person name="Osoegawa K."/>
            <person name="de Jong P."/>
            <person name="Lindberg D.R."/>
            <person name="Seaver E.C."/>
            <person name="Weisblat D.A."/>
            <person name="Putnam N.H."/>
            <person name="Grigoriev I.V."/>
            <person name="Rokhsar D.S."/>
        </authorList>
    </citation>
    <scope>NUCLEOTIDE SEQUENCE</scope>
    <source>
        <strain evidence="6">I ESC-2004</strain>
    </source>
</reference>
<evidence type="ECO:0000313" key="4">
    <source>
        <dbReference type="EMBL" id="ELU04598.1"/>
    </source>
</evidence>
<protein>
    <recommendedName>
        <fullName evidence="3">Centrosome-associated FAM110 C-terminal domain-containing protein</fullName>
    </recommendedName>
</protein>
<name>R7ULC0_CAPTE</name>
<sequence length="196" mass="21595">METSISESHLPQMDASCKQKNGARSKTLSGDVTIPRVVTQQSTDDVKELKEGTAEKLSDARLPSRKVMSRSRSDLTKRFSNSSDLTELGLKCSRNSADLEKFFNEMGLDRSVLDPALHFHAFNQSTSSLNAYENMSSAGSPWDTISWSSVNSDADIKPLTSSGERNARVARWLSTIRRSATGSNSSLSLAHYEKNE</sequence>
<reference evidence="5" key="3">
    <citation type="submission" date="2015-06" db="UniProtKB">
        <authorList>
            <consortium name="EnsemblMetazoa"/>
        </authorList>
    </citation>
    <scope>IDENTIFICATION</scope>
</reference>
<evidence type="ECO:0000313" key="5">
    <source>
        <dbReference type="EnsemblMetazoa" id="CapteP207399"/>
    </source>
</evidence>
<dbReference type="Pfam" id="PF14160">
    <property type="entry name" value="FAM110_C"/>
    <property type="match status" value="1"/>
</dbReference>
<dbReference type="OrthoDB" id="10028183at2759"/>
<comment type="similarity">
    <text evidence="1">Belongs to the FAM110 family.</text>
</comment>
<feature type="compositionally biased region" description="Polar residues" evidence="2">
    <location>
        <begin position="18"/>
        <end position="30"/>
    </location>
</feature>
<feature type="domain" description="Centrosome-associated FAM110 C-terminal" evidence="3">
    <location>
        <begin position="86"/>
        <end position="178"/>
    </location>
</feature>
<proteinExistence type="inferred from homology"/>
<dbReference type="InterPro" id="IPR025740">
    <property type="entry name" value="FAM110"/>
</dbReference>
<feature type="region of interest" description="Disordered" evidence="2">
    <location>
        <begin position="1"/>
        <end position="34"/>
    </location>
</feature>
<dbReference type="EnsemblMetazoa" id="CapteT207399">
    <property type="protein sequence ID" value="CapteP207399"/>
    <property type="gene ID" value="CapteG207399"/>
</dbReference>
<keyword evidence="6" id="KW-1185">Reference proteome</keyword>
<dbReference type="STRING" id="283909.R7ULC0"/>
<dbReference type="EMBL" id="AMQN01001406">
    <property type="status" value="NOT_ANNOTATED_CDS"/>
    <property type="molecule type" value="Genomic_DNA"/>
</dbReference>
<dbReference type="AlphaFoldDB" id="R7ULC0"/>
<organism evidence="4">
    <name type="scientific">Capitella teleta</name>
    <name type="common">Polychaete worm</name>
    <dbReference type="NCBI Taxonomy" id="283909"/>
    <lineage>
        <taxon>Eukaryota</taxon>
        <taxon>Metazoa</taxon>
        <taxon>Spiralia</taxon>
        <taxon>Lophotrochozoa</taxon>
        <taxon>Annelida</taxon>
        <taxon>Polychaeta</taxon>
        <taxon>Sedentaria</taxon>
        <taxon>Scolecida</taxon>
        <taxon>Capitellidae</taxon>
        <taxon>Capitella</taxon>
    </lineage>
</organism>
<evidence type="ECO:0000256" key="1">
    <source>
        <dbReference type="ARBA" id="ARBA00010576"/>
    </source>
</evidence>
<dbReference type="EMBL" id="KB302197">
    <property type="protein sequence ID" value="ELU04598.1"/>
    <property type="molecule type" value="Genomic_DNA"/>
</dbReference>
<evidence type="ECO:0000259" key="3">
    <source>
        <dbReference type="Pfam" id="PF14160"/>
    </source>
</evidence>
<dbReference type="HOGENOM" id="CLU_1391443_0_0_1"/>
<dbReference type="InterPro" id="IPR025741">
    <property type="entry name" value="FAM110_C"/>
</dbReference>
<dbReference type="Proteomes" id="UP000014760">
    <property type="component" value="Unassembled WGS sequence"/>
</dbReference>